<comment type="caution">
    <text evidence="1">The sequence shown here is derived from an EMBL/GenBank/DDBJ whole genome shotgun (WGS) entry which is preliminary data.</text>
</comment>
<dbReference type="STRING" id="873513.HMPREF6485_0644"/>
<evidence type="ECO:0000313" key="1">
    <source>
        <dbReference type="EMBL" id="EFU31403.1"/>
    </source>
</evidence>
<keyword evidence="2" id="KW-1185">Reference proteome</keyword>
<reference evidence="1 2" key="1">
    <citation type="submission" date="2010-10" db="EMBL/GenBank/DDBJ databases">
        <authorList>
            <person name="Muzny D."/>
            <person name="Qin X."/>
            <person name="Deng J."/>
            <person name="Jiang H."/>
            <person name="Liu Y."/>
            <person name="Qu J."/>
            <person name="Song X.-Z."/>
            <person name="Zhang L."/>
            <person name="Thornton R."/>
            <person name="Coyle M."/>
            <person name="Francisco L."/>
            <person name="Jackson L."/>
            <person name="Javaid M."/>
            <person name="Korchina V."/>
            <person name="Kovar C."/>
            <person name="Mata R."/>
            <person name="Mathew T."/>
            <person name="Ngo R."/>
            <person name="Nguyen L."/>
            <person name="Nguyen N."/>
            <person name="Okwuonu G."/>
            <person name="Ongeri F."/>
            <person name="Pham C."/>
            <person name="Simmons D."/>
            <person name="Wilczek-Boney K."/>
            <person name="Hale W."/>
            <person name="Jakkamsetti A."/>
            <person name="Pham P."/>
            <person name="Ruth R."/>
            <person name="San Lucas F."/>
            <person name="Warren J."/>
            <person name="Zhang J."/>
            <person name="Zhao Z."/>
            <person name="Zhou C."/>
            <person name="Zhu D."/>
            <person name="Lee S."/>
            <person name="Bess C."/>
            <person name="Blankenburg K."/>
            <person name="Forbes L."/>
            <person name="Fu Q."/>
            <person name="Gubbala S."/>
            <person name="Hirani K."/>
            <person name="Jayaseelan J.C."/>
            <person name="Lara F."/>
            <person name="Munidasa M."/>
            <person name="Palculict T."/>
            <person name="Patil S."/>
            <person name="Pu L.-L."/>
            <person name="Saada N."/>
            <person name="Tang L."/>
            <person name="Weissenberger G."/>
            <person name="Zhu Y."/>
            <person name="Hemphill L."/>
            <person name="Shang Y."/>
            <person name="Youmans B."/>
            <person name="Ayvaz T."/>
            <person name="Ross M."/>
            <person name="Santibanez J."/>
            <person name="Aqrawi P."/>
            <person name="Gross S."/>
            <person name="Joshi V."/>
            <person name="Fowler G."/>
            <person name="Nazareth L."/>
            <person name="Reid J."/>
            <person name="Worley K."/>
            <person name="Petrosino J."/>
            <person name="Highlander S."/>
            <person name="Gibbs R."/>
        </authorList>
    </citation>
    <scope>NUCLEOTIDE SEQUENCE [LARGE SCALE GENOMIC DNA]</scope>
    <source>
        <strain evidence="1 2">ATCC 33574</strain>
    </source>
</reference>
<sequence>MGGKLMIIEHATVGHSESIGSGTRIYRYTADETNKKKYQWQVSFHGRVDGYNGSFAKVRKNTVKCE</sequence>
<accession>E6K4V8</accession>
<dbReference type="HOGENOM" id="CLU_2827557_0_0_10"/>
<name>E6K4V8_9BACT</name>
<dbReference type="Proteomes" id="UP000003112">
    <property type="component" value="Unassembled WGS sequence"/>
</dbReference>
<organism evidence="1 2">
    <name type="scientific">Segatella buccae ATCC 33574</name>
    <dbReference type="NCBI Taxonomy" id="873513"/>
    <lineage>
        <taxon>Bacteria</taxon>
        <taxon>Pseudomonadati</taxon>
        <taxon>Bacteroidota</taxon>
        <taxon>Bacteroidia</taxon>
        <taxon>Bacteroidales</taxon>
        <taxon>Prevotellaceae</taxon>
        <taxon>Segatella</taxon>
    </lineage>
</organism>
<proteinExistence type="predicted"/>
<dbReference type="EMBL" id="AEPD01000013">
    <property type="protein sequence ID" value="EFU31403.1"/>
    <property type="molecule type" value="Genomic_DNA"/>
</dbReference>
<evidence type="ECO:0000313" key="2">
    <source>
        <dbReference type="Proteomes" id="UP000003112"/>
    </source>
</evidence>
<protein>
    <submittedName>
        <fullName evidence="1">Uncharacterized protein</fullName>
    </submittedName>
</protein>
<dbReference type="AlphaFoldDB" id="E6K4V8"/>
<gene>
    <name evidence="1" type="ORF">HMPREF6485_0644</name>
</gene>